<feature type="compositionally biased region" description="Gly residues" evidence="1">
    <location>
        <begin position="167"/>
        <end position="176"/>
    </location>
</feature>
<evidence type="ECO:0000313" key="2">
    <source>
        <dbReference type="EMBL" id="GJJ73229.1"/>
    </source>
</evidence>
<dbReference type="Proteomes" id="UP000827284">
    <property type="component" value="Unassembled WGS sequence"/>
</dbReference>
<reference evidence="2" key="2">
    <citation type="journal article" date="2022" name="Microbiol. Resour. Announc.">
        <title>Whole-Genome Sequence of Entomortierella parvispora E1425, a Mucoromycotan Fungus Associated with Burkholderiaceae-Related Endosymbiotic Bacteria.</title>
        <authorList>
            <person name="Herlambang A."/>
            <person name="Guo Y."/>
            <person name="Takashima Y."/>
            <person name="Narisawa K."/>
            <person name="Ohta H."/>
            <person name="Nishizawa T."/>
        </authorList>
    </citation>
    <scope>NUCLEOTIDE SEQUENCE</scope>
    <source>
        <strain evidence="2">E1425</strain>
    </source>
</reference>
<accession>A0A9P3HAM2</accession>
<dbReference type="AlphaFoldDB" id="A0A9P3HAM2"/>
<proteinExistence type="predicted"/>
<feature type="region of interest" description="Disordered" evidence="1">
    <location>
        <begin position="236"/>
        <end position="260"/>
    </location>
</feature>
<feature type="compositionally biased region" description="Low complexity" evidence="1">
    <location>
        <begin position="19"/>
        <end position="35"/>
    </location>
</feature>
<evidence type="ECO:0000256" key="1">
    <source>
        <dbReference type="SAM" id="MobiDB-lite"/>
    </source>
</evidence>
<name>A0A9P3HAM2_9FUNG</name>
<dbReference type="OrthoDB" id="2414619at2759"/>
<keyword evidence="3" id="KW-1185">Reference proteome</keyword>
<feature type="compositionally biased region" description="Polar residues" evidence="1">
    <location>
        <begin position="134"/>
        <end position="145"/>
    </location>
</feature>
<feature type="region of interest" description="Disordered" evidence="1">
    <location>
        <begin position="105"/>
        <end position="176"/>
    </location>
</feature>
<organism evidence="2 3">
    <name type="scientific">Entomortierella parvispora</name>
    <dbReference type="NCBI Taxonomy" id="205924"/>
    <lineage>
        <taxon>Eukaryota</taxon>
        <taxon>Fungi</taxon>
        <taxon>Fungi incertae sedis</taxon>
        <taxon>Mucoromycota</taxon>
        <taxon>Mortierellomycotina</taxon>
        <taxon>Mortierellomycetes</taxon>
        <taxon>Mortierellales</taxon>
        <taxon>Mortierellaceae</taxon>
        <taxon>Entomortierella</taxon>
    </lineage>
</organism>
<gene>
    <name evidence="2" type="ORF">EMPS_05587</name>
</gene>
<protein>
    <submittedName>
        <fullName evidence="2">Uncharacterized protein</fullName>
    </submittedName>
</protein>
<sequence>MSHHKRSKSTSSIESVLEGSAAGPGPGPSIAIPRRGSMSQSFHFASSPITFSSNHNASNNTGNPFLTSPTAATGSNSISGTTPPTNLSALSSSIPMSISGRRFSSSFTNPLTMGSPPANGFSTGQSQDDRSRRTSLFGSAGTSPPFSRLPVAPNEMSGHPIGSNHEFGGGGGSGGGGGIGGLFRKFSASNRGTVASTAHPLSMDKNEPGPHTHFAHPENNYARSVHPLHNAHLDVKKDTDKDSRSNSPMRTMILNGQMLD</sequence>
<feature type="region of interest" description="Disordered" evidence="1">
    <location>
        <begin position="1"/>
        <end position="35"/>
    </location>
</feature>
<evidence type="ECO:0000313" key="3">
    <source>
        <dbReference type="Proteomes" id="UP000827284"/>
    </source>
</evidence>
<reference evidence="2" key="1">
    <citation type="submission" date="2021-11" db="EMBL/GenBank/DDBJ databases">
        <authorList>
            <person name="Herlambang A."/>
            <person name="Guo Y."/>
            <person name="Takashima Y."/>
            <person name="Nishizawa T."/>
        </authorList>
    </citation>
    <scope>NUCLEOTIDE SEQUENCE</scope>
    <source>
        <strain evidence="2">E1425</strain>
    </source>
</reference>
<feature type="compositionally biased region" description="Polar residues" evidence="1">
    <location>
        <begin position="53"/>
        <end position="86"/>
    </location>
</feature>
<dbReference type="EMBL" id="BQFW01000007">
    <property type="protein sequence ID" value="GJJ73229.1"/>
    <property type="molecule type" value="Genomic_DNA"/>
</dbReference>
<feature type="region of interest" description="Disordered" evidence="1">
    <location>
        <begin position="53"/>
        <end position="87"/>
    </location>
</feature>
<comment type="caution">
    <text evidence="2">The sequence shown here is derived from an EMBL/GenBank/DDBJ whole genome shotgun (WGS) entry which is preliminary data.</text>
</comment>